<dbReference type="Pfam" id="PF04290">
    <property type="entry name" value="DctQ"/>
    <property type="match status" value="1"/>
</dbReference>
<sequence>MIDRLSELGGRIAAWMFFLIACMITWEVVARYLFLAPTIWAEEMSQFFQIWATYLAAAYVLKHRQLIVIDFFLMRMWPGMRRVVDLFSLLFIALFCLVAIWYGTDILLESIRLGRATSTMLGVPKWMTESAIPVGFGLLLLQTLVEIRRQLRGGGPAIAGGHFGSRH</sequence>
<comment type="function">
    <text evidence="9">Part of the tripartite ATP-independent periplasmic (TRAP) transport system.</text>
</comment>
<evidence type="ECO:0000259" key="10">
    <source>
        <dbReference type="Pfam" id="PF04290"/>
    </source>
</evidence>
<organism evidence="11 12">
    <name type="scientific">Sedimenticola thiotaurini</name>
    <dbReference type="NCBI Taxonomy" id="1543721"/>
    <lineage>
        <taxon>Bacteria</taxon>
        <taxon>Pseudomonadati</taxon>
        <taxon>Pseudomonadota</taxon>
        <taxon>Gammaproteobacteria</taxon>
        <taxon>Chromatiales</taxon>
        <taxon>Sedimenticolaceae</taxon>
        <taxon>Sedimenticola</taxon>
    </lineage>
</organism>
<feature type="transmembrane region" description="Helical" evidence="9">
    <location>
        <begin position="12"/>
        <end position="34"/>
    </location>
</feature>
<dbReference type="GO" id="GO:0022857">
    <property type="term" value="F:transmembrane transporter activity"/>
    <property type="evidence" value="ECO:0007669"/>
    <property type="project" value="UniProtKB-UniRule"/>
</dbReference>
<protein>
    <recommendedName>
        <fullName evidence="9">TRAP transporter small permease protein</fullName>
    </recommendedName>
</protein>
<evidence type="ECO:0000256" key="7">
    <source>
        <dbReference type="ARBA" id="ARBA00023136"/>
    </source>
</evidence>
<dbReference type="PANTHER" id="PTHR35011">
    <property type="entry name" value="2,3-DIKETO-L-GULONATE TRAP TRANSPORTER SMALL PERMEASE PROTEIN YIAM"/>
    <property type="match status" value="1"/>
</dbReference>
<proteinExistence type="inferred from homology"/>
<gene>
    <name evidence="11" type="ORF">ENI96_00160</name>
</gene>
<dbReference type="EMBL" id="DRKP01000005">
    <property type="protein sequence ID" value="HEB94829.1"/>
    <property type="molecule type" value="Genomic_DNA"/>
</dbReference>
<evidence type="ECO:0000256" key="5">
    <source>
        <dbReference type="ARBA" id="ARBA00022692"/>
    </source>
</evidence>
<dbReference type="AlphaFoldDB" id="A0A831RL09"/>
<dbReference type="PANTHER" id="PTHR35011:SF4">
    <property type="entry name" value="SLL1102 PROTEIN"/>
    <property type="match status" value="1"/>
</dbReference>
<evidence type="ECO:0000313" key="12">
    <source>
        <dbReference type="Proteomes" id="UP000886251"/>
    </source>
</evidence>
<comment type="similarity">
    <text evidence="8 9">Belongs to the TRAP transporter small permease family.</text>
</comment>
<keyword evidence="4 9" id="KW-0997">Cell inner membrane</keyword>
<dbReference type="InterPro" id="IPR055348">
    <property type="entry name" value="DctQ"/>
</dbReference>
<evidence type="ECO:0000256" key="1">
    <source>
        <dbReference type="ARBA" id="ARBA00004429"/>
    </source>
</evidence>
<evidence type="ECO:0000313" key="11">
    <source>
        <dbReference type="EMBL" id="HEB94829.1"/>
    </source>
</evidence>
<keyword evidence="6 9" id="KW-1133">Transmembrane helix</keyword>
<evidence type="ECO:0000256" key="6">
    <source>
        <dbReference type="ARBA" id="ARBA00022989"/>
    </source>
</evidence>
<comment type="caution">
    <text evidence="11">The sequence shown here is derived from an EMBL/GenBank/DDBJ whole genome shotgun (WGS) entry which is preliminary data.</text>
</comment>
<accession>A0A831RL09</accession>
<keyword evidence="2 9" id="KW-0813">Transport</keyword>
<comment type="subunit">
    <text evidence="9">The complex comprises the extracytoplasmic solute receptor protein and the two transmembrane proteins.</text>
</comment>
<dbReference type="GO" id="GO:0005886">
    <property type="term" value="C:plasma membrane"/>
    <property type="evidence" value="ECO:0007669"/>
    <property type="project" value="UniProtKB-SubCell"/>
</dbReference>
<feature type="domain" description="Tripartite ATP-independent periplasmic transporters DctQ component" evidence="10">
    <location>
        <begin position="20"/>
        <end position="152"/>
    </location>
</feature>
<evidence type="ECO:0000256" key="3">
    <source>
        <dbReference type="ARBA" id="ARBA00022475"/>
    </source>
</evidence>
<feature type="transmembrane region" description="Helical" evidence="9">
    <location>
        <begin position="46"/>
        <end position="62"/>
    </location>
</feature>
<feature type="transmembrane region" description="Helical" evidence="9">
    <location>
        <begin position="123"/>
        <end position="141"/>
    </location>
</feature>
<keyword evidence="7 9" id="KW-0472">Membrane</keyword>
<name>A0A831RL09_9GAMM</name>
<keyword evidence="3" id="KW-1003">Cell membrane</keyword>
<evidence type="ECO:0000256" key="2">
    <source>
        <dbReference type="ARBA" id="ARBA00022448"/>
    </source>
</evidence>
<comment type="subcellular location">
    <subcellularLocation>
        <location evidence="1 9">Cell inner membrane</location>
        <topology evidence="1 9">Multi-pass membrane protein</topology>
    </subcellularLocation>
</comment>
<reference evidence="11" key="1">
    <citation type="journal article" date="2020" name="mSystems">
        <title>Genome- and Community-Level Interaction Insights into Carbon Utilization and Element Cycling Functions of Hydrothermarchaeota in Hydrothermal Sediment.</title>
        <authorList>
            <person name="Zhou Z."/>
            <person name="Liu Y."/>
            <person name="Xu W."/>
            <person name="Pan J."/>
            <person name="Luo Z.H."/>
            <person name="Li M."/>
        </authorList>
    </citation>
    <scope>NUCLEOTIDE SEQUENCE [LARGE SCALE GENOMIC DNA]</scope>
    <source>
        <strain evidence="11">HyVt-443</strain>
    </source>
</reference>
<dbReference type="Proteomes" id="UP000886251">
    <property type="component" value="Unassembled WGS sequence"/>
</dbReference>
<keyword evidence="5 9" id="KW-0812">Transmembrane</keyword>
<evidence type="ECO:0000256" key="4">
    <source>
        <dbReference type="ARBA" id="ARBA00022519"/>
    </source>
</evidence>
<dbReference type="PROSITE" id="PS51257">
    <property type="entry name" value="PROKAR_LIPOPROTEIN"/>
    <property type="match status" value="1"/>
</dbReference>
<evidence type="ECO:0000256" key="8">
    <source>
        <dbReference type="ARBA" id="ARBA00038436"/>
    </source>
</evidence>
<evidence type="ECO:0000256" key="9">
    <source>
        <dbReference type="RuleBase" id="RU369079"/>
    </source>
</evidence>
<feature type="transmembrane region" description="Helical" evidence="9">
    <location>
        <begin position="83"/>
        <end position="103"/>
    </location>
</feature>
<dbReference type="InterPro" id="IPR007387">
    <property type="entry name" value="TRAP_DctQ"/>
</dbReference>